<reference evidence="1 2" key="1">
    <citation type="submission" date="2020-08" db="EMBL/GenBank/DDBJ databases">
        <title>Genomic Encyclopedia of Type Strains, Phase IV (KMG-IV): sequencing the most valuable type-strain genomes for metagenomic binning, comparative biology and taxonomic classification.</title>
        <authorList>
            <person name="Goeker M."/>
        </authorList>
    </citation>
    <scope>NUCLEOTIDE SEQUENCE [LARGE SCALE GENOMIC DNA]</scope>
    <source>
        <strain evidence="1 2">DSM 12141</strain>
    </source>
</reference>
<evidence type="ECO:0000313" key="1">
    <source>
        <dbReference type="EMBL" id="MBB6085437.1"/>
    </source>
</evidence>
<comment type="caution">
    <text evidence="1">The sequence shown here is derived from an EMBL/GenBank/DDBJ whole genome shotgun (WGS) entry which is preliminary data.</text>
</comment>
<dbReference type="Proteomes" id="UP000541136">
    <property type="component" value="Unassembled WGS sequence"/>
</dbReference>
<name>A0A7W9TTF1_CASDE</name>
<evidence type="ECO:0000313" key="2">
    <source>
        <dbReference type="Proteomes" id="UP000541136"/>
    </source>
</evidence>
<gene>
    <name evidence="1" type="ORF">HNR28_003497</name>
</gene>
<proteinExistence type="predicted"/>
<protein>
    <submittedName>
        <fullName evidence="1">Uncharacterized protein</fullName>
    </submittedName>
</protein>
<dbReference type="AlphaFoldDB" id="A0A7W9TTF1"/>
<dbReference type="EMBL" id="JACHIB010000026">
    <property type="protein sequence ID" value="MBB6085437.1"/>
    <property type="molecule type" value="Genomic_DNA"/>
</dbReference>
<organism evidence="1 2">
    <name type="scientific">Castellaniella defragrans</name>
    <name type="common">Alcaligenes defragrans</name>
    <dbReference type="NCBI Taxonomy" id="75697"/>
    <lineage>
        <taxon>Bacteria</taxon>
        <taxon>Pseudomonadati</taxon>
        <taxon>Pseudomonadota</taxon>
        <taxon>Betaproteobacteria</taxon>
        <taxon>Burkholderiales</taxon>
        <taxon>Alcaligenaceae</taxon>
        <taxon>Castellaniella</taxon>
    </lineage>
</organism>
<accession>A0A7W9TTF1</accession>
<sequence length="40" mass="4628">MLSHILPPVQAKKTNLYKLSVSIKKQYTLSTKYSYVDLAR</sequence>